<gene>
    <name evidence="1" type="ORF">AY555_03320</name>
</gene>
<evidence type="ECO:0000313" key="2">
    <source>
        <dbReference type="Proteomes" id="UP000076066"/>
    </source>
</evidence>
<accession>A0A143DCI0</accession>
<dbReference type="KEGG" id="hjo:AY555_03320"/>
<dbReference type="Gene3D" id="3.20.20.70">
    <property type="entry name" value="Aldolase class I"/>
    <property type="match status" value="1"/>
</dbReference>
<organism evidence="1 2">
    <name type="scientific">Haematospirillum jordaniae</name>
    <dbReference type="NCBI Taxonomy" id="1549855"/>
    <lineage>
        <taxon>Bacteria</taxon>
        <taxon>Pseudomonadati</taxon>
        <taxon>Pseudomonadota</taxon>
        <taxon>Alphaproteobacteria</taxon>
        <taxon>Rhodospirillales</taxon>
        <taxon>Novispirillaceae</taxon>
        <taxon>Haematospirillum</taxon>
    </lineage>
</organism>
<dbReference type="OrthoDB" id="9772409at2"/>
<evidence type="ECO:0000313" key="1">
    <source>
        <dbReference type="EMBL" id="AMW34376.1"/>
    </source>
</evidence>
<reference evidence="1 2" key="1">
    <citation type="submission" date="2016-02" db="EMBL/GenBank/DDBJ databases">
        <title>Complete Genome of H5569, the type strain of the newly described species Haematospirillium jordaniae.</title>
        <authorList>
            <person name="Nicholson A.C."/>
            <person name="Humrighouse B.W."/>
            <person name="Loparov V."/>
            <person name="McQuiston J.R."/>
        </authorList>
    </citation>
    <scope>NUCLEOTIDE SEQUENCE [LARGE SCALE GENOMIC DNA]</scope>
    <source>
        <strain evidence="1 2">H5569</strain>
    </source>
</reference>
<protein>
    <recommendedName>
        <fullName evidence="3">4Fe4S-binding SPASM domain-containing protein</fullName>
    </recommendedName>
</protein>
<dbReference type="Proteomes" id="UP000076066">
    <property type="component" value="Chromosome"/>
</dbReference>
<dbReference type="InterPro" id="IPR013785">
    <property type="entry name" value="Aldolase_TIM"/>
</dbReference>
<dbReference type="EMBL" id="CP014525">
    <property type="protein sequence ID" value="AMW34376.1"/>
    <property type="molecule type" value="Genomic_DNA"/>
</dbReference>
<name>A0A143DCI0_9PROT</name>
<dbReference type="GeneID" id="53316180"/>
<dbReference type="CDD" id="cd21109">
    <property type="entry name" value="SPASM"/>
    <property type="match status" value="1"/>
</dbReference>
<proteinExistence type="predicted"/>
<evidence type="ECO:0008006" key="3">
    <source>
        <dbReference type="Google" id="ProtNLM"/>
    </source>
</evidence>
<keyword evidence="2" id="KW-1185">Reference proteome</keyword>
<sequence>MTSGGVGMRCAAPWYEMNVQAPDNSVSTCCYYYGNMPFWDRLENADSSVLDVWNHPDIQYIRRIQMGETTDSYGCEGCGYFSNQTDKDDVPYFNFEAPPDLSEKQRQNFDLAKSEFESRAIELKSLPLRQFFFFGYQCNIDMYHVYPDSASS</sequence>
<dbReference type="STRING" id="1549855.AY555_03320"/>
<dbReference type="AlphaFoldDB" id="A0A143DCI0"/>
<dbReference type="RefSeq" id="WP_066133424.1">
    <property type="nucleotide sequence ID" value="NZ_CP014525.1"/>
</dbReference>